<proteinExistence type="predicted"/>
<feature type="compositionally biased region" description="Acidic residues" evidence="1">
    <location>
        <begin position="302"/>
        <end position="317"/>
    </location>
</feature>
<feature type="region of interest" description="Disordered" evidence="1">
    <location>
        <begin position="240"/>
        <end position="351"/>
    </location>
</feature>
<dbReference type="EMBL" id="CP144750">
    <property type="protein sequence ID" value="WVZ82454.1"/>
    <property type="molecule type" value="Genomic_DNA"/>
</dbReference>
<feature type="compositionally biased region" description="Basic and acidic residues" evidence="1">
    <location>
        <begin position="339"/>
        <end position="351"/>
    </location>
</feature>
<dbReference type="PANTHER" id="PTHR34546:SF3">
    <property type="entry name" value="OS06G0153600 PROTEIN"/>
    <property type="match status" value="1"/>
</dbReference>
<protein>
    <submittedName>
        <fullName evidence="2">Uncharacterized protein</fullName>
    </submittedName>
</protein>
<organism evidence="2 3">
    <name type="scientific">Paspalum notatum var. saurae</name>
    <dbReference type="NCBI Taxonomy" id="547442"/>
    <lineage>
        <taxon>Eukaryota</taxon>
        <taxon>Viridiplantae</taxon>
        <taxon>Streptophyta</taxon>
        <taxon>Embryophyta</taxon>
        <taxon>Tracheophyta</taxon>
        <taxon>Spermatophyta</taxon>
        <taxon>Magnoliopsida</taxon>
        <taxon>Liliopsida</taxon>
        <taxon>Poales</taxon>
        <taxon>Poaceae</taxon>
        <taxon>PACMAD clade</taxon>
        <taxon>Panicoideae</taxon>
        <taxon>Andropogonodae</taxon>
        <taxon>Paspaleae</taxon>
        <taxon>Paspalinae</taxon>
        <taxon>Paspalum</taxon>
    </lineage>
</organism>
<evidence type="ECO:0000256" key="1">
    <source>
        <dbReference type="SAM" id="MobiDB-lite"/>
    </source>
</evidence>
<evidence type="ECO:0000313" key="3">
    <source>
        <dbReference type="Proteomes" id="UP001341281"/>
    </source>
</evidence>
<feature type="compositionally biased region" description="Acidic residues" evidence="1">
    <location>
        <begin position="282"/>
        <end position="293"/>
    </location>
</feature>
<dbReference type="AlphaFoldDB" id="A0AAQ3TYG6"/>
<accession>A0AAQ3TYG6</accession>
<feature type="region of interest" description="Disordered" evidence="1">
    <location>
        <begin position="30"/>
        <end position="115"/>
    </location>
</feature>
<dbReference type="Proteomes" id="UP001341281">
    <property type="component" value="Chromosome 06"/>
</dbReference>
<keyword evidence="3" id="KW-1185">Reference proteome</keyword>
<feature type="compositionally biased region" description="Pro residues" evidence="1">
    <location>
        <begin position="96"/>
        <end position="107"/>
    </location>
</feature>
<reference evidence="2 3" key="1">
    <citation type="submission" date="2024-02" db="EMBL/GenBank/DDBJ databases">
        <title>High-quality chromosome-scale genome assembly of Pensacola bahiagrass (Paspalum notatum Flugge var. saurae).</title>
        <authorList>
            <person name="Vega J.M."/>
            <person name="Podio M."/>
            <person name="Orjuela J."/>
            <person name="Siena L.A."/>
            <person name="Pessino S.C."/>
            <person name="Combes M.C."/>
            <person name="Mariac C."/>
            <person name="Albertini E."/>
            <person name="Pupilli F."/>
            <person name="Ortiz J.P.A."/>
            <person name="Leblanc O."/>
        </authorList>
    </citation>
    <scope>NUCLEOTIDE SEQUENCE [LARGE SCALE GENOMIC DNA]</scope>
    <source>
        <strain evidence="2">R1</strain>
        <tissue evidence="2">Leaf</tissue>
    </source>
</reference>
<name>A0AAQ3TYG6_PASNO</name>
<feature type="compositionally biased region" description="Low complexity" evidence="1">
    <location>
        <begin position="81"/>
        <end position="95"/>
    </location>
</feature>
<feature type="compositionally biased region" description="Basic and acidic residues" evidence="1">
    <location>
        <begin position="249"/>
        <end position="260"/>
    </location>
</feature>
<sequence>MPRRRGPPLPSGDRDRRLAEEVLYLHNLWRRGPPAPIRSHSTRRKITKPDKRRRLECAAAAAEPQDTGSEWPLAPRPPSSSPRAWPEAASASSPSPAQPPPPPPPSPGSRAQREALRAAVEFFSSRDSDSDGSDSEGEEDAAGFFTGMFERDAALRGLYERGWEEGQFACMVCAAGKRKAGRRFRGCVALVQHARAAARYGRPRAHRALAAVVCRVLGWVFDRLPSIVIDPRGTLGQALASGARPDVQAAKENEDAREDNGCSSGEDEEKDDVETKTQSTHDDEDANELENSEESAGKDDVETGMEDSSTDGDEESNELAIYAEPAEREDVEIGMEGADAGKEGMEVDDSEKIGEKCMQHQKQF</sequence>
<gene>
    <name evidence="2" type="ORF">U9M48_029714</name>
</gene>
<evidence type="ECO:0000313" key="2">
    <source>
        <dbReference type="EMBL" id="WVZ82454.1"/>
    </source>
</evidence>
<dbReference type="PANTHER" id="PTHR34546">
    <property type="entry name" value="OS06G0153600 PROTEIN"/>
    <property type="match status" value="1"/>
</dbReference>
<feature type="compositionally biased region" description="Basic and acidic residues" evidence="1">
    <location>
        <begin position="47"/>
        <end position="56"/>
    </location>
</feature>